<evidence type="ECO:0000313" key="7">
    <source>
        <dbReference type="EMBL" id="KJE93754.1"/>
    </source>
</evidence>
<dbReference type="GO" id="GO:0005794">
    <property type="term" value="C:Golgi apparatus"/>
    <property type="evidence" value="ECO:0007669"/>
    <property type="project" value="TreeGrafter"/>
</dbReference>
<dbReference type="AlphaFoldDB" id="A0A0D2X362"/>
<evidence type="ECO:0000256" key="4">
    <source>
        <dbReference type="ARBA" id="ARBA00023136"/>
    </source>
</evidence>
<evidence type="ECO:0000313" key="8">
    <source>
        <dbReference type="Proteomes" id="UP000008743"/>
    </source>
</evidence>
<dbReference type="Pfam" id="PF03208">
    <property type="entry name" value="PRA1"/>
    <property type="match status" value="1"/>
</dbReference>
<dbReference type="InterPro" id="IPR004895">
    <property type="entry name" value="Prenylated_rab_accept_PRA1"/>
</dbReference>
<comment type="subcellular location">
    <subcellularLocation>
        <location evidence="1 5">Membrane</location>
        <topology evidence="1 5">Multi-pass membrane protein</topology>
    </subcellularLocation>
</comment>
<protein>
    <recommendedName>
        <fullName evidence="5">PRA1 family protein</fullName>
    </recommendedName>
</protein>
<gene>
    <name evidence="7" type="ORF">CAOG_004503</name>
</gene>
<evidence type="ECO:0000256" key="1">
    <source>
        <dbReference type="ARBA" id="ARBA00004141"/>
    </source>
</evidence>
<feature type="compositionally biased region" description="Basic and acidic residues" evidence="6">
    <location>
        <begin position="216"/>
        <end position="228"/>
    </location>
</feature>
<evidence type="ECO:0000256" key="5">
    <source>
        <dbReference type="RuleBase" id="RU363107"/>
    </source>
</evidence>
<dbReference type="PANTHER" id="PTHR19317:SF0">
    <property type="entry name" value="PRENYLATED RAB ACCEPTOR PROTEIN 1"/>
    <property type="match status" value="1"/>
</dbReference>
<name>A0A0D2X362_CAPO3</name>
<evidence type="ECO:0000256" key="3">
    <source>
        <dbReference type="ARBA" id="ARBA00022989"/>
    </source>
</evidence>
<comment type="similarity">
    <text evidence="5">Belongs to the PRA1 family.</text>
</comment>
<dbReference type="OrthoDB" id="18213at2759"/>
<evidence type="ECO:0000256" key="6">
    <source>
        <dbReference type="SAM" id="MobiDB-lite"/>
    </source>
</evidence>
<feature type="region of interest" description="Disordered" evidence="6">
    <location>
        <begin position="183"/>
        <end position="228"/>
    </location>
</feature>
<dbReference type="STRING" id="595528.A0A0D2X362"/>
<dbReference type="Proteomes" id="UP000008743">
    <property type="component" value="Unassembled WGS sequence"/>
</dbReference>
<accession>A0A0D2X362</accession>
<feature type="transmembrane region" description="Helical" evidence="5">
    <location>
        <begin position="117"/>
        <end position="150"/>
    </location>
</feature>
<keyword evidence="8" id="KW-1185">Reference proteome</keyword>
<sequence>MSVKLRGWGEFFETARFTLPPGLSELVRSNKDMAANFKDLARGGSGNGLRRLATRIESNLIYFQVNYLVIVLLSFLYASIHEPMILVALVIGAGMIGYVVQHPMIKIGDKFFNQEQGYFASVIVTVNLIFAFSGILFFKCLFLSLAVVILHATFRIHSAKASIVNWFTRVTGKEQLEDLFTPNEDDDEILPRTSRARTGSKSNMQESIYSSPTKNGELRSRHLPYREQ</sequence>
<keyword evidence="2 5" id="KW-0812">Transmembrane</keyword>
<dbReference type="PANTHER" id="PTHR19317">
    <property type="entry name" value="PRENYLATED RAB ACCEPTOR 1-RELATED"/>
    <property type="match status" value="1"/>
</dbReference>
<dbReference type="RefSeq" id="XP_004348331.1">
    <property type="nucleotide sequence ID" value="XM_004348281.2"/>
</dbReference>
<reference evidence="8" key="1">
    <citation type="submission" date="2011-02" db="EMBL/GenBank/DDBJ databases">
        <title>The Genome Sequence of Capsaspora owczarzaki ATCC 30864.</title>
        <authorList>
            <person name="Russ C."/>
            <person name="Cuomo C."/>
            <person name="Burger G."/>
            <person name="Gray M.W."/>
            <person name="Holland P.W.H."/>
            <person name="King N."/>
            <person name="Lang F.B.F."/>
            <person name="Roger A.J."/>
            <person name="Ruiz-Trillo I."/>
            <person name="Young S.K."/>
            <person name="Zeng Q."/>
            <person name="Gargeya S."/>
            <person name="Alvarado L."/>
            <person name="Berlin A."/>
            <person name="Chapman S.B."/>
            <person name="Chen Z."/>
            <person name="Freedman E."/>
            <person name="Gellesch M."/>
            <person name="Goldberg J."/>
            <person name="Griggs A."/>
            <person name="Gujja S."/>
            <person name="Heilman E."/>
            <person name="Heiman D."/>
            <person name="Howarth C."/>
            <person name="Mehta T."/>
            <person name="Neiman D."/>
            <person name="Pearson M."/>
            <person name="Roberts A."/>
            <person name="Saif S."/>
            <person name="Shea T."/>
            <person name="Shenoy N."/>
            <person name="Sisk P."/>
            <person name="Stolte C."/>
            <person name="Sykes S."/>
            <person name="White J."/>
            <person name="Yandava C."/>
            <person name="Haas B."/>
            <person name="Nusbaum C."/>
            <person name="Birren B."/>
        </authorList>
    </citation>
    <scope>NUCLEOTIDE SEQUENCE</scope>
    <source>
        <strain evidence="8">ATCC 30864</strain>
    </source>
</reference>
<proteinExistence type="inferred from homology"/>
<dbReference type="PhylomeDB" id="A0A0D2X362"/>
<feature type="transmembrane region" description="Helical" evidence="5">
    <location>
        <begin position="84"/>
        <end position="105"/>
    </location>
</feature>
<dbReference type="EMBL" id="KE346365">
    <property type="protein sequence ID" value="KJE93754.1"/>
    <property type="molecule type" value="Genomic_DNA"/>
</dbReference>
<feature type="compositionally biased region" description="Polar residues" evidence="6">
    <location>
        <begin position="196"/>
        <end position="214"/>
    </location>
</feature>
<dbReference type="InParanoid" id="A0A0D2X362"/>
<evidence type="ECO:0000256" key="2">
    <source>
        <dbReference type="ARBA" id="ARBA00022692"/>
    </source>
</evidence>
<feature type="transmembrane region" description="Helical" evidence="5">
    <location>
        <begin position="60"/>
        <end position="78"/>
    </location>
</feature>
<dbReference type="GO" id="GO:0016020">
    <property type="term" value="C:membrane"/>
    <property type="evidence" value="ECO:0007669"/>
    <property type="project" value="UniProtKB-SubCell"/>
</dbReference>
<keyword evidence="3 5" id="KW-1133">Transmembrane helix</keyword>
<keyword evidence="4 5" id="KW-0472">Membrane</keyword>
<organism evidence="7 8">
    <name type="scientific">Capsaspora owczarzaki (strain ATCC 30864)</name>
    <dbReference type="NCBI Taxonomy" id="595528"/>
    <lineage>
        <taxon>Eukaryota</taxon>
        <taxon>Filasterea</taxon>
        <taxon>Capsaspora</taxon>
    </lineage>
</organism>